<evidence type="ECO:0000256" key="1">
    <source>
        <dbReference type="ARBA" id="ARBA00005964"/>
    </source>
</evidence>
<feature type="domain" description="Carboxylesterase type B" evidence="4">
    <location>
        <begin position="38"/>
        <end position="508"/>
    </location>
</feature>
<dbReference type="PROSITE" id="PS00122">
    <property type="entry name" value="CARBOXYLESTERASE_B_1"/>
    <property type="match status" value="1"/>
</dbReference>
<evidence type="ECO:0000256" key="2">
    <source>
        <dbReference type="ARBA" id="ARBA00022801"/>
    </source>
</evidence>
<dbReference type="InterPro" id="IPR002018">
    <property type="entry name" value="CarbesteraseB"/>
</dbReference>
<dbReference type="Proteomes" id="UP000799757">
    <property type="component" value="Unassembled WGS sequence"/>
</dbReference>
<dbReference type="GO" id="GO:0052689">
    <property type="term" value="F:carboxylic ester hydrolase activity"/>
    <property type="evidence" value="ECO:0007669"/>
    <property type="project" value="TreeGrafter"/>
</dbReference>
<name>A0A6A6X2A8_9PLEO</name>
<dbReference type="PANTHER" id="PTHR43918:SF4">
    <property type="entry name" value="CARBOXYLIC ESTER HYDROLASE"/>
    <property type="match status" value="1"/>
</dbReference>
<accession>A0A6A6X2A8</accession>
<gene>
    <name evidence="5" type="ORF">K505DRAFT_311358</name>
</gene>
<dbReference type="Gene3D" id="3.40.50.1820">
    <property type="entry name" value="alpha/beta hydrolase"/>
    <property type="match status" value="1"/>
</dbReference>
<dbReference type="InterPro" id="IPR019826">
    <property type="entry name" value="Carboxylesterase_B_AS"/>
</dbReference>
<evidence type="ECO:0000259" key="4">
    <source>
        <dbReference type="Pfam" id="PF00135"/>
    </source>
</evidence>
<comment type="similarity">
    <text evidence="1 3">Belongs to the type-B carboxylesterase/lipase family.</text>
</comment>
<keyword evidence="3" id="KW-0732">Signal</keyword>
<dbReference type="PANTHER" id="PTHR43918">
    <property type="entry name" value="ACETYLCHOLINESTERASE"/>
    <property type="match status" value="1"/>
</dbReference>
<dbReference type="OrthoDB" id="408631at2759"/>
<dbReference type="Pfam" id="PF00135">
    <property type="entry name" value="COesterase"/>
    <property type="match status" value="1"/>
</dbReference>
<dbReference type="EC" id="3.1.1.-" evidence="3"/>
<feature type="signal peptide" evidence="3">
    <location>
        <begin position="1"/>
        <end position="18"/>
    </location>
</feature>
<dbReference type="SUPFAM" id="SSF53474">
    <property type="entry name" value="alpha/beta-Hydrolases"/>
    <property type="match status" value="1"/>
</dbReference>
<organism evidence="5 6">
    <name type="scientific">Melanomma pulvis-pyrius CBS 109.77</name>
    <dbReference type="NCBI Taxonomy" id="1314802"/>
    <lineage>
        <taxon>Eukaryota</taxon>
        <taxon>Fungi</taxon>
        <taxon>Dikarya</taxon>
        <taxon>Ascomycota</taxon>
        <taxon>Pezizomycotina</taxon>
        <taxon>Dothideomycetes</taxon>
        <taxon>Pleosporomycetidae</taxon>
        <taxon>Pleosporales</taxon>
        <taxon>Melanommataceae</taxon>
        <taxon>Melanomma</taxon>
    </lineage>
</organism>
<evidence type="ECO:0000313" key="6">
    <source>
        <dbReference type="Proteomes" id="UP000799757"/>
    </source>
</evidence>
<evidence type="ECO:0000313" key="5">
    <source>
        <dbReference type="EMBL" id="KAF2790469.1"/>
    </source>
</evidence>
<sequence length="582" mass="64612">MRLSRVVAAITASAVVVAQPVLVANWDSYVQYNGFERNGIEVFLNIPYGQDTGGANRFKPPKPFVPVPGTTYDATKAGPACPQSLGQWYPPLTLGNITAISEDCLNLNVARPKLNGTGRSLPVMVWIHGGSFWAGSNMEPTHMPDGLILESIANKMPIIHVALNYRLGIFGFAQSDALKKEGSENAGLRDQRLGIEWVRDNIAHFGGDPESITIFGQSSGGLSVGMQLMAYGGTKPLPFKKGIAESQVLEPGITGNFTINAMTNVVNYVGCNTTLVHAPEVIECLRNLDTATLFNASFNTYTGDISHNIGDIWLPSVDGDFLPAPPSQLALEGRFGNATYTMGWTEDDVNFFTDFSIATDNDTVNFLLDYLPATWVDSGRKWVGRLLELYPVSDFKAPPNTNLTVEFYRAARVFRDILMVCEPIFMAQAMKKKGLDVYLYTFNQTILEPIIQSLYNVSQIGVVHTSEFAYTYGNLSHWNVSGYPFDHKPEDYTLRRRASRSWSAFAYYLKSGPSIPDTGTFQNWLPTFDNMVANMWVFVIGGPREGLSAMDGFWSYEEIKKQRLRERCAFINDPAFIKVLQF</sequence>
<reference evidence="5" key="1">
    <citation type="journal article" date="2020" name="Stud. Mycol.">
        <title>101 Dothideomycetes genomes: a test case for predicting lifestyles and emergence of pathogens.</title>
        <authorList>
            <person name="Haridas S."/>
            <person name="Albert R."/>
            <person name="Binder M."/>
            <person name="Bloem J."/>
            <person name="Labutti K."/>
            <person name="Salamov A."/>
            <person name="Andreopoulos B."/>
            <person name="Baker S."/>
            <person name="Barry K."/>
            <person name="Bills G."/>
            <person name="Bluhm B."/>
            <person name="Cannon C."/>
            <person name="Castanera R."/>
            <person name="Culley D."/>
            <person name="Daum C."/>
            <person name="Ezra D."/>
            <person name="Gonzalez J."/>
            <person name="Henrissat B."/>
            <person name="Kuo A."/>
            <person name="Liang C."/>
            <person name="Lipzen A."/>
            <person name="Lutzoni F."/>
            <person name="Magnuson J."/>
            <person name="Mondo S."/>
            <person name="Nolan M."/>
            <person name="Ohm R."/>
            <person name="Pangilinan J."/>
            <person name="Park H.-J."/>
            <person name="Ramirez L."/>
            <person name="Alfaro M."/>
            <person name="Sun H."/>
            <person name="Tritt A."/>
            <person name="Yoshinaga Y."/>
            <person name="Zwiers L.-H."/>
            <person name="Turgeon B."/>
            <person name="Goodwin S."/>
            <person name="Spatafora J."/>
            <person name="Crous P."/>
            <person name="Grigoriev I."/>
        </authorList>
    </citation>
    <scope>NUCLEOTIDE SEQUENCE</scope>
    <source>
        <strain evidence="5">CBS 109.77</strain>
    </source>
</reference>
<feature type="chain" id="PRO_5025713375" description="Carboxylic ester hydrolase" evidence="3">
    <location>
        <begin position="19"/>
        <end position="582"/>
    </location>
</feature>
<keyword evidence="2 3" id="KW-0378">Hydrolase</keyword>
<keyword evidence="6" id="KW-1185">Reference proteome</keyword>
<dbReference type="EMBL" id="MU002072">
    <property type="protein sequence ID" value="KAF2790469.1"/>
    <property type="molecule type" value="Genomic_DNA"/>
</dbReference>
<evidence type="ECO:0000256" key="3">
    <source>
        <dbReference type="RuleBase" id="RU361235"/>
    </source>
</evidence>
<dbReference type="InterPro" id="IPR029058">
    <property type="entry name" value="AB_hydrolase_fold"/>
</dbReference>
<dbReference type="AlphaFoldDB" id="A0A6A6X2A8"/>
<protein>
    <recommendedName>
        <fullName evidence="3">Carboxylic ester hydrolase</fullName>
        <ecNumber evidence="3">3.1.1.-</ecNumber>
    </recommendedName>
</protein>
<proteinExistence type="inferred from homology"/>
<dbReference type="InterPro" id="IPR050654">
    <property type="entry name" value="AChE-related_enzymes"/>
</dbReference>